<keyword evidence="2 3" id="KW-0378">Hydrolase</keyword>
<dbReference type="Pfam" id="PF00293">
    <property type="entry name" value="NUDIX"/>
    <property type="match status" value="1"/>
</dbReference>
<name>A0ABU4G512_9BACL</name>
<dbReference type="EMBL" id="JAUBDI010000001">
    <property type="protein sequence ID" value="MDW0112053.1"/>
    <property type="molecule type" value="Genomic_DNA"/>
</dbReference>
<gene>
    <name evidence="5" type="ORF">QT711_02570</name>
</gene>
<dbReference type="PANTHER" id="PTHR43046">
    <property type="entry name" value="GDP-MANNOSE MANNOSYL HYDROLASE"/>
    <property type="match status" value="1"/>
</dbReference>
<dbReference type="Gene3D" id="3.90.79.10">
    <property type="entry name" value="Nucleoside Triphosphate Pyrophosphohydrolase"/>
    <property type="match status" value="1"/>
</dbReference>
<dbReference type="InterPro" id="IPR020084">
    <property type="entry name" value="NUDIX_hydrolase_CS"/>
</dbReference>
<dbReference type="SUPFAM" id="SSF55811">
    <property type="entry name" value="Nudix"/>
    <property type="match status" value="1"/>
</dbReference>
<evidence type="ECO:0000313" key="5">
    <source>
        <dbReference type="EMBL" id="MDW0112053.1"/>
    </source>
</evidence>
<evidence type="ECO:0000259" key="4">
    <source>
        <dbReference type="PROSITE" id="PS51462"/>
    </source>
</evidence>
<dbReference type="GO" id="GO:0016787">
    <property type="term" value="F:hydrolase activity"/>
    <property type="evidence" value="ECO:0007669"/>
    <property type="project" value="UniProtKB-KW"/>
</dbReference>
<evidence type="ECO:0000313" key="6">
    <source>
        <dbReference type="Proteomes" id="UP001282284"/>
    </source>
</evidence>
<comment type="caution">
    <text evidence="5">The sequence shown here is derived from an EMBL/GenBank/DDBJ whole genome shotgun (WGS) entry which is preliminary data.</text>
</comment>
<dbReference type="InterPro" id="IPR020476">
    <property type="entry name" value="Nudix_hydrolase"/>
</dbReference>
<dbReference type="PROSITE" id="PS51462">
    <property type="entry name" value="NUDIX"/>
    <property type="match status" value="1"/>
</dbReference>
<evidence type="ECO:0000256" key="2">
    <source>
        <dbReference type="ARBA" id="ARBA00022801"/>
    </source>
</evidence>
<protein>
    <submittedName>
        <fullName evidence="5">NUDIX hydrolase</fullName>
        <ecNumber evidence="5">3.6.-.-</ecNumber>
    </submittedName>
</protein>
<dbReference type="PANTHER" id="PTHR43046:SF2">
    <property type="entry name" value="8-OXO-DGTP DIPHOSPHATASE-RELATED"/>
    <property type="match status" value="1"/>
</dbReference>
<dbReference type="PROSITE" id="PS00893">
    <property type="entry name" value="NUDIX_BOX"/>
    <property type="match status" value="1"/>
</dbReference>
<dbReference type="InterPro" id="IPR015797">
    <property type="entry name" value="NUDIX_hydrolase-like_dom_sf"/>
</dbReference>
<dbReference type="PRINTS" id="PR00502">
    <property type="entry name" value="NUDIXFAMILY"/>
</dbReference>
<accession>A0ABU4G512</accession>
<evidence type="ECO:0000256" key="1">
    <source>
        <dbReference type="ARBA" id="ARBA00001946"/>
    </source>
</evidence>
<comment type="cofactor">
    <cofactor evidence="1">
        <name>Mg(2+)</name>
        <dbReference type="ChEBI" id="CHEBI:18420"/>
    </cofactor>
</comment>
<dbReference type="Proteomes" id="UP001282284">
    <property type="component" value="Unassembled WGS sequence"/>
</dbReference>
<dbReference type="InterPro" id="IPR000086">
    <property type="entry name" value="NUDIX_hydrolase_dom"/>
</dbReference>
<comment type="similarity">
    <text evidence="3">Belongs to the Nudix hydrolase family.</text>
</comment>
<keyword evidence="6" id="KW-1185">Reference proteome</keyword>
<evidence type="ECO:0000256" key="3">
    <source>
        <dbReference type="RuleBase" id="RU003476"/>
    </source>
</evidence>
<proteinExistence type="inferred from homology"/>
<reference evidence="5 6" key="1">
    <citation type="submission" date="2023-06" db="EMBL/GenBank/DDBJ databases">
        <title>Sporosarcina sp. nov., isolated from Korean traditional fermented seafood 'Jeotgal'.</title>
        <authorList>
            <person name="Yang A.I."/>
            <person name="Shin N.-R."/>
        </authorList>
    </citation>
    <scope>NUCLEOTIDE SEQUENCE [LARGE SCALE GENOMIC DNA]</scope>
    <source>
        <strain evidence="5 6">KCTC13119</strain>
    </source>
</reference>
<dbReference type="CDD" id="cd02883">
    <property type="entry name" value="NUDIX_Hydrolase"/>
    <property type="match status" value="1"/>
</dbReference>
<organism evidence="5 6">
    <name type="scientific">Sporosarcina saromensis</name>
    <dbReference type="NCBI Taxonomy" id="359365"/>
    <lineage>
        <taxon>Bacteria</taxon>
        <taxon>Bacillati</taxon>
        <taxon>Bacillota</taxon>
        <taxon>Bacilli</taxon>
        <taxon>Bacillales</taxon>
        <taxon>Caryophanaceae</taxon>
        <taxon>Sporosarcina</taxon>
    </lineage>
</organism>
<feature type="domain" description="Nudix hydrolase" evidence="4">
    <location>
        <begin position="3"/>
        <end position="129"/>
    </location>
</feature>
<dbReference type="EC" id="3.6.-.-" evidence="5"/>
<sequence length="131" mass="14877">MKEWFGSAAVCMNENNEVLLVKSYHSDAWAIPSGGIEKGETPEECCVREVMEETGYRVAIVEKLFIKEVTITNIQVQTHYYKVKKLGESSGINDPDNIIETVAWKSLNDLETIEHAYPEDKELLIRIITSI</sequence>
<dbReference type="RefSeq" id="WP_317941917.1">
    <property type="nucleotide sequence ID" value="NZ_JAUBDI010000001.1"/>
</dbReference>